<dbReference type="STRING" id="35608.A0A2U1LZX6"/>
<dbReference type="Proteomes" id="UP000245207">
    <property type="component" value="Unassembled WGS sequence"/>
</dbReference>
<evidence type="ECO:0000313" key="3">
    <source>
        <dbReference type="Proteomes" id="UP000245207"/>
    </source>
</evidence>
<evidence type="ECO:0000313" key="2">
    <source>
        <dbReference type="EMBL" id="PWA54504.1"/>
    </source>
</evidence>
<comment type="caution">
    <text evidence="2">The sequence shown here is derived from an EMBL/GenBank/DDBJ whole genome shotgun (WGS) entry which is preliminary data.</text>
</comment>
<accession>A0A2U1LZX6</accession>
<evidence type="ECO:0000256" key="1">
    <source>
        <dbReference type="SAM" id="Coils"/>
    </source>
</evidence>
<dbReference type="EMBL" id="PKPP01007051">
    <property type="protein sequence ID" value="PWA54504.1"/>
    <property type="molecule type" value="Genomic_DNA"/>
</dbReference>
<protein>
    <submittedName>
        <fullName evidence="2">Autophagy-related protein 11</fullName>
    </submittedName>
</protein>
<keyword evidence="1" id="KW-0175">Coiled coil</keyword>
<keyword evidence="3" id="KW-1185">Reference proteome</keyword>
<gene>
    <name evidence="2" type="ORF">CTI12_AA435480</name>
</gene>
<proteinExistence type="predicted"/>
<organism evidence="2 3">
    <name type="scientific">Artemisia annua</name>
    <name type="common">Sweet wormwood</name>
    <dbReference type="NCBI Taxonomy" id="35608"/>
    <lineage>
        <taxon>Eukaryota</taxon>
        <taxon>Viridiplantae</taxon>
        <taxon>Streptophyta</taxon>
        <taxon>Embryophyta</taxon>
        <taxon>Tracheophyta</taxon>
        <taxon>Spermatophyta</taxon>
        <taxon>Magnoliopsida</taxon>
        <taxon>eudicotyledons</taxon>
        <taxon>Gunneridae</taxon>
        <taxon>Pentapetalae</taxon>
        <taxon>asterids</taxon>
        <taxon>campanulids</taxon>
        <taxon>Asterales</taxon>
        <taxon>Asteraceae</taxon>
        <taxon>Asteroideae</taxon>
        <taxon>Anthemideae</taxon>
        <taxon>Artemisiinae</taxon>
        <taxon>Artemisia</taxon>
    </lineage>
</organism>
<dbReference type="AlphaFoldDB" id="A0A2U1LZX6"/>
<feature type="coiled-coil region" evidence="1">
    <location>
        <begin position="101"/>
        <end position="153"/>
    </location>
</feature>
<sequence>MSWEGCKVCKIQRDLSELDWMVEAVCPPKLVAEVKILEPSGNDMSTCKLHTSMTRYCVSSFGYCTASLKGQHDIQVMVLLALSQGEVDNLMLQRFLIGDLAVKLQQVLENKSNQLTEVDEKLEYALEEVPKLTRELELNCAHLENCLHEAREEAQTHLCTADQRAYDYNTFHGSTLRVLSLFENLKACVSSVGVAGFADSLIL</sequence>
<name>A0A2U1LZX6_ARTAN</name>
<dbReference type="OrthoDB" id="1740786at2759"/>
<reference evidence="2 3" key="1">
    <citation type="journal article" date="2018" name="Mol. Plant">
        <title>The genome of Artemisia annua provides insight into the evolution of Asteraceae family and artemisinin biosynthesis.</title>
        <authorList>
            <person name="Shen Q."/>
            <person name="Zhang L."/>
            <person name="Liao Z."/>
            <person name="Wang S."/>
            <person name="Yan T."/>
            <person name="Shi P."/>
            <person name="Liu M."/>
            <person name="Fu X."/>
            <person name="Pan Q."/>
            <person name="Wang Y."/>
            <person name="Lv Z."/>
            <person name="Lu X."/>
            <person name="Zhang F."/>
            <person name="Jiang W."/>
            <person name="Ma Y."/>
            <person name="Chen M."/>
            <person name="Hao X."/>
            <person name="Li L."/>
            <person name="Tang Y."/>
            <person name="Lv G."/>
            <person name="Zhou Y."/>
            <person name="Sun X."/>
            <person name="Brodelius P.E."/>
            <person name="Rose J.K.C."/>
            <person name="Tang K."/>
        </authorList>
    </citation>
    <scope>NUCLEOTIDE SEQUENCE [LARGE SCALE GENOMIC DNA]</scope>
    <source>
        <strain evidence="3">cv. Huhao1</strain>
        <tissue evidence="2">Leaf</tissue>
    </source>
</reference>